<organism evidence="2 3">
    <name type="scientific">Elysia marginata</name>
    <dbReference type="NCBI Taxonomy" id="1093978"/>
    <lineage>
        <taxon>Eukaryota</taxon>
        <taxon>Metazoa</taxon>
        <taxon>Spiralia</taxon>
        <taxon>Lophotrochozoa</taxon>
        <taxon>Mollusca</taxon>
        <taxon>Gastropoda</taxon>
        <taxon>Heterobranchia</taxon>
        <taxon>Euthyneura</taxon>
        <taxon>Panpulmonata</taxon>
        <taxon>Sacoglossa</taxon>
        <taxon>Placobranchoidea</taxon>
        <taxon>Plakobranchidae</taxon>
        <taxon>Elysia</taxon>
    </lineage>
</organism>
<name>A0AAV4F7H7_9GAST</name>
<evidence type="ECO:0000313" key="2">
    <source>
        <dbReference type="EMBL" id="GFR69322.1"/>
    </source>
</evidence>
<feature type="compositionally biased region" description="Basic residues" evidence="1">
    <location>
        <begin position="11"/>
        <end position="20"/>
    </location>
</feature>
<dbReference type="Proteomes" id="UP000762676">
    <property type="component" value="Unassembled WGS sequence"/>
</dbReference>
<proteinExistence type="predicted"/>
<gene>
    <name evidence="2" type="ORF">ElyMa_002046800</name>
</gene>
<sequence>MTRISAMMVRRLQKGKKKAEKKTLGQLRGVVSASDSKSGGRGFDSRPCHVAIALGKQFTLTFPSPPTCKMDTQLQASNVLVCWSIGGAALWRHSYAQ</sequence>
<protein>
    <submittedName>
        <fullName evidence="2">Uncharacterized protein</fullName>
    </submittedName>
</protein>
<reference evidence="2 3" key="1">
    <citation type="journal article" date="2021" name="Elife">
        <title>Chloroplast acquisition without the gene transfer in kleptoplastic sea slugs, Plakobranchus ocellatus.</title>
        <authorList>
            <person name="Maeda T."/>
            <person name="Takahashi S."/>
            <person name="Yoshida T."/>
            <person name="Shimamura S."/>
            <person name="Takaki Y."/>
            <person name="Nagai Y."/>
            <person name="Toyoda A."/>
            <person name="Suzuki Y."/>
            <person name="Arimoto A."/>
            <person name="Ishii H."/>
            <person name="Satoh N."/>
            <person name="Nishiyama T."/>
            <person name="Hasebe M."/>
            <person name="Maruyama T."/>
            <person name="Minagawa J."/>
            <person name="Obokata J."/>
            <person name="Shigenobu S."/>
        </authorList>
    </citation>
    <scope>NUCLEOTIDE SEQUENCE [LARGE SCALE GENOMIC DNA]</scope>
</reference>
<feature type="region of interest" description="Disordered" evidence="1">
    <location>
        <begin position="1"/>
        <end position="20"/>
    </location>
</feature>
<dbReference type="EMBL" id="BMAT01004151">
    <property type="protein sequence ID" value="GFR69322.1"/>
    <property type="molecule type" value="Genomic_DNA"/>
</dbReference>
<accession>A0AAV4F7H7</accession>
<comment type="caution">
    <text evidence="2">The sequence shown here is derived from an EMBL/GenBank/DDBJ whole genome shotgun (WGS) entry which is preliminary data.</text>
</comment>
<evidence type="ECO:0000256" key="1">
    <source>
        <dbReference type="SAM" id="MobiDB-lite"/>
    </source>
</evidence>
<keyword evidence="3" id="KW-1185">Reference proteome</keyword>
<evidence type="ECO:0000313" key="3">
    <source>
        <dbReference type="Proteomes" id="UP000762676"/>
    </source>
</evidence>
<dbReference type="AlphaFoldDB" id="A0AAV4F7H7"/>